<dbReference type="PANTHER" id="PTHR14205">
    <property type="entry name" value="WD-REPEAT PROTEIN"/>
    <property type="match status" value="1"/>
</dbReference>
<dbReference type="GO" id="GO:0016567">
    <property type="term" value="P:protein ubiquitination"/>
    <property type="evidence" value="ECO:0007669"/>
    <property type="project" value="TreeGrafter"/>
</dbReference>
<evidence type="ECO:0000256" key="4">
    <source>
        <dbReference type="PROSITE-ProRule" id="PRU00221"/>
    </source>
</evidence>
<feature type="repeat" description="WD" evidence="4">
    <location>
        <begin position="295"/>
        <end position="330"/>
    </location>
</feature>
<dbReference type="eggNOG" id="KOG1007">
    <property type="taxonomic scope" value="Eukaryota"/>
</dbReference>
<dbReference type="PROSITE" id="PS50294">
    <property type="entry name" value="WD_REPEATS_REGION"/>
    <property type="match status" value="1"/>
</dbReference>
<dbReference type="GeneID" id="27688380"/>
<accession>A0A0L0HFM4</accession>
<dbReference type="VEuPathDB" id="FungiDB:SPPG_04957"/>
<dbReference type="Gene3D" id="2.130.10.10">
    <property type="entry name" value="YVTN repeat-like/Quinoprotein amine dehydrogenase"/>
    <property type="match status" value="1"/>
</dbReference>
<dbReference type="PROSITE" id="PS50082">
    <property type="entry name" value="WD_REPEATS_2"/>
    <property type="match status" value="2"/>
</dbReference>
<dbReference type="InterPro" id="IPR015943">
    <property type="entry name" value="WD40/YVTN_repeat-like_dom_sf"/>
</dbReference>
<evidence type="ECO:0000313" key="5">
    <source>
        <dbReference type="EMBL" id="KNC99568.1"/>
    </source>
</evidence>
<dbReference type="InterPro" id="IPR001680">
    <property type="entry name" value="WD40_rpt"/>
</dbReference>
<organism evidence="5 6">
    <name type="scientific">Spizellomyces punctatus (strain DAOM BR117)</name>
    <dbReference type="NCBI Taxonomy" id="645134"/>
    <lineage>
        <taxon>Eukaryota</taxon>
        <taxon>Fungi</taxon>
        <taxon>Fungi incertae sedis</taxon>
        <taxon>Chytridiomycota</taxon>
        <taxon>Chytridiomycota incertae sedis</taxon>
        <taxon>Chytridiomycetes</taxon>
        <taxon>Spizellomycetales</taxon>
        <taxon>Spizellomycetaceae</taxon>
        <taxon>Spizellomyces</taxon>
    </lineage>
</organism>
<feature type="repeat" description="WD" evidence="4">
    <location>
        <begin position="339"/>
        <end position="372"/>
    </location>
</feature>
<sequence length="1068" mass="116495">MASTATRQSWTHRDVPVPHNLVIGGVQSSLKIPTNERPTDAWRKSLILLAKRRHDRIVETANASVTDSAKWATCIASVEGTPFVAIGSAARANNLFILENTASSKFSSNGNHNDMESQSPFQLRSAFTAPNPIYSMSISGSNLLTGGPNGRAQLFELNQSELGQKGRGLTHLSEIVLESTKLEDMRLAPPGTMICTLRLHCVEFAPTPPRSDESRVEPTDRFLATVGRRLFVYDLKTNQVHASVNAGEDAVQVASWSPHFPLSLICTGGIDRAVGVWDARLIGKNTDEALVWKVSRAHEGAVTDVRFNPFIPYWMASAGEDAVVKLWDLRYVKHPVGRIDGHCQSIQSLAWSNTHCEILTTASSDRSWRAWSFAPDVSTARETYDDIFIGCPGSEWGNLANADAQPHVVAGARLIGEWGSGYTAPVIKVVPSKSHIDTFYALSAVGEVKSHTILGEVFEPVIPHRFDPIHDGAAHDVERSIYVRDMSTAYSDVVSLCRAARREGRLLAPKEQELLDLCTPRSAIEPTTWNIPPPSSEEFRTAGEDAVERLRRELEMWTYFLPPGFGEVMAVSGMLKQKLRLEYEMALLRCNIISDVLKGGWETLVKAEKMICKGMEMDPYYVNGKTLQLFVRSILPHDLVKGLTLGLKLAEIVEDTPSRSFADTAETIGIMLFPTTYDDARWLPAADTADSDHPLAFSRTKILAEYVEKLLLEDIKDLESGQGPDQEANSASTSAVGLEGANKGKVSTMDRSVKVTGDRRRLLAGISGKALPGERKCLSLRALAEDPGLVLPMVRMEIRFAKAIFNRTIVPYDEVIKIFESPDAEAQDSDASGTGDKRPASERTISAYANQVYLDALLEHERWVDYFAVCFDLIALYVAHDFSRLLVTHADTMALPQLKSYIDERYQVATAKLAQALQLPSTSADAAREILTSGMGVLKEALVLLVKVGASFFKLGNVEREGVDKMRGTVLKIFSQLSGSLFRTLDVIERMLGAGGLREAAQNAQSAIKDAAQALGPTARKTPGSGAVPPAGAVASPAGEITLEVTSLIEQLGKVGRTEVGANIGSGV</sequence>
<dbReference type="RefSeq" id="XP_016607608.1">
    <property type="nucleotide sequence ID" value="XM_016753196.1"/>
</dbReference>
<gene>
    <name evidence="5" type="ORF">SPPG_04957</name>
</gene>
<dbReference type="OrthoDB" id="361494at2759"/>
<evidence type="ECO:0000313" key="6">
    <source>
        <dbReference type="Proteomes" id="UP000053201"/>
    </source>
</evidence>
<dbReference type="SUPFAM" id="SSF50978">
    <property type="entry name" value="WD40 repeat-like"/>
    <property type="match status" value="1"/>
</dbReference>
<dbReference type="Proteomes" id="UP000053201">
    <property type="component" value="Unassembled WGS sequence"/>
</dbReference>
<dbReference type="InterPro" id="IPR019775">
    <property type="entry name" value="WD40_repeat_CS"/>
</dbReference>
<evidence type="ECO:0000256" key="1">
    <source>
        <dbReference type="ARBA" id="ARBA00005672"/>
    </source>
</evidence>
<dbReference type="EMBL" id="KQ257457">
    <property type="protein sequence ID" value="KNC99568.1"/>
    <property type="molecule type" value="Genomic_DNA"/>
</dbReference>
<dbReference type="AlphaFoldDB" id="A0A0L0HFM4"/>
<keyword evidence="2 4" id="KW-0853">WD repeat</keyword>
<evidence type="ECO:0000256" key="2">
    <source>
        <dbReference type="ARBA" id="ARBA00022574"/>
    </source>
</evidence>
<protein>
    <submittedName>
        <fullName evidence="5">Uncharacterized protein</fullName>
    </submittedName>
</protein>
<evidence type="ECO:0000256" key="3">
    <source>
        <dbReference type="ARBA" id="ARBA00022737"/>
    </source>
</evidence>
<dbReference type="SMART" id="SM00320">
    <property type="entry name" value="WD40"/>
    <property type="match status" value="4"/>
</dbReference>
<dbReference type="InterPro" id="IPR036322">
    <property type="entry name" value="WD40_repeat_dom_sf"/>
</dbReference>
<dbReference type="PROSITE" id="PS00678">
    <property type="entry name" value="WD_REPEATS_1"/>
    <property type="match status" value="1"/>
</dbReference>
<dbReference type="InParanoid" id="A0A0L0HFM4"/>
<proteinExistence type="inferred from homology"/>
<keyword evidence="3" id="KW-0677">Repeat</keyword>
<dbReference type="PANTHER" id="PTHR14205:SF15">
    <property type="entry name" value="EARP AND GARP COMPLEX-INTERACTING PROTEIN 1"/>
    <property type="match status" value="1"/>
</dbReference>
<dbReference type="OMA" id="RASASKC"/>
<dbReference type="Pfam" id="PF00400">
    <property type="entry name" value="WD40"/>
    <property type="match status" value="2"/>
</dbReference>
<name>A0A0L0HFM4_SPIPD</name>
<comment type="similarity">
    <text evidence="1">Belongs to the WD repeat EIPR1 family.</text>
</comment>
<reference evidence="5 6" key="1">
    <citation type="submission" date="2009-08" db="EMBL/GenBank/DDBJ databases">
        <title>The Genome Sequence of Spizellomyces punctatus strain DAOM BR117.</title>
        <authorList>
            <consortium name="The Broad Institute Genome Sequencing Platform"/>
            <person name="Russ C."/>
            <person name="Cuomo C."/>
            <person name="Shea T."/>
            <person name="Young S.K."/>
            <person name="Zeng Q."/>
            <person name="Koehrsen M."/>
            <person name="Haas B."/>
            <person name="Borodovsky M."/>
            <person name="Guigo R."/>
            <person name="Alvarado L."/>
            <person name="Berlin A."/>
            <person name="Bochicchio J."/>
            <person name="Borenstein D."/>
            <person name="Chapman S."/>
            <person name="Chen Z."/>
            <person name="Engels R."/>
            <person name="Freedman E."/>
            <person name="Gellesch M."/>
            <person name="Goldberg J."/>
            <person name="Griggs A."/>
            <person name="Gujja S."/>
            <person name="Heiman D."/>
            <person name="Hepburn T."/>
            <person name="Howarth C."/>
            <person name="Jen D."/>
            <person name="Larson L."/>
            <person name="Lewis B."/>
            <person name="Mehta T."/>
            <person name="Park D."/>
            <person name="Pearson M."/>
            <person name="Roberts A."/>
            <person name="Saif S."/>
            <person name="Shenoy N."/>
            <person name="Sisk P."/>
            <person name="Stolte C."/>
            <person name="Sykes S."/>
            <person name="Thomson T."/>
            <person name="Walk T."/>
            <person name="White J."/>
            <person name="Yandava C."/>
            <person name="Burger G."/>
            <person name="Gray M.W."/>
            <person name="Holland P.W.H."/>
            <person name="King N."/>
            <person name="Lang F.B.F."/>
            <person name="Roger A.J."/>
            <person name="Ruiz-Trillo I."/>
            <person name="Lander E."/>
            <person name="Nusbaum C."/>
        </authorList>
    </citation>
    <scope>NUCLEOTIDE SEQUENCE [LARGE SCALE GENOMIC DNA]</scope>
    <source>
        <strain evidence="5 6">DAOM BR117</strain>
    </source>
</reference>
<keyword evidence="6" id="KW-1185">Reference proteome</keyword>
<dbReference type="InterPro" id="IPR040323">
    <property type="entry name" value="EIPR1"/>
</dbReference>
<dbReference type="STRING" id="645134.A0A0L0HFM4"/>